<feature type="transmembrane region" description="Helical" evidence="7">
    <location>
        <begin position="213"/>
        <end position="235"/>
    </location>
</feature>
<dbReference type="PROSITE" id="PS50928">
    <property type="entry name" value="ABC_TM1"/>
    <property type="match status" value="1"/>
</dbReference>
<sequence length="308" mass="33842">MRLGSASAVPSLGRRSRRDRAFYATVAPFFAIFTVFSLFPVLFSLYLGFNRWDGFGTPKFVGLDNYLRALADPVFRQAIWNTFVVWIASATATVALAFGLAVLVNEFVVAGRQYFRVVFLFPLLVAPAISAIILRVMFSSNGGIVNTLVGAVTGEPFYFDWLGSETWIKPLVILLVVWRWTGWHFLIFLSGLQSISRDLTEAARIDGASRMQVFLRVTAPLMLPTLGFSITNATLGGLQIFDEPYVLTAGTGGTDNASTTLGMYLYATAFTNFDFGLGAAVSWYIFAVITLLTVVYHRLLGRITAGTA</sequence>
<evidence type="ECO:0000256" key="2">
    <source>
        <dbReference type="ARBA" id="ARBA00022448"/>
    </source>
</evidence>
<evidence type="ECO:0000256" key="4">
    <source>
        <dbReference type="ARBA" id="ARBA00022692"/>
    </source>
</evidence>
<accession>A0A0A0DG14</accession>
<comment type="subcellular location">
    <subcellularLocation>
        <location evidence="1 7">Cell membrane</location>
        <topology evidence="1 7">Multi-pass membrane protein</topology>
    </subcellularLocation>
</comment>
<evidence type="ECO:0000256" key="3">
    <source>
        <dbReference type="ARBA" id="ARBA00022475"/>
    </source>
</evidence>
<proteinExistence type="inferred from homology"/>
<dbReference type="Proteomes" id="UP000029995">
    <property type="component" value="Unassembled WGS sequence"/>
</dbReference>
<evidence type="ECO:0000256" key="5">
    <source>
        <dbReference type="ARBA" id="ARBA00022989"/>
    </source>
</evidence>
<keyword evidence="6 7" id="KW-0472">Membrane</keyword>
<comment type="similarity">
    <text evidence="7">Belongs to the binding-protein-dependent transport system permease family.</text>
</comment>
<evidence type="ECO:0000256" key="1">
    <source>
        <dbReference type="ARBA" id="ARBA00004651"/>
    </source>
</evidence>
<dbReference type="InterPro" id="IPR051393">
    <property type="entry name" value="ABC_transporter_permease"/>
</dbReference>
<dbReference type="GO" id="GO:0005886">
    <property type="term" value="C:plasma membrane"/>
    <property type="evidence" value="ECO:0007669"/>
    <property type="project" value="UniProtKB-SubCell"/>
</dbReference>
<name>A0A0A0DG14_9PROT</name>
<dbReference type="AlphaFoldDB" id="A0A0A0DG14"/>
<reference evidence="9 10" key="1">
    <citation type="submission" date="2014-01" db="EMBL/GenBank/DDBJ databases">
        <title>Genome sequence determination for a cystic fibrosis isolate, Inquilinus limosus.</title>
        <authorList>
            <person name="Pino M."/>
            <person name="Di Conza J."/>
            <person name="Gutkind G."/>
        </authorList>
    </citation>
    <scope>NUCLEOTIDE SEQUENCE [LARGE SCALE GENOMIC DNA]</scope>
    <source>
        <strain evidence="9 10">MP06</strain>
    </source>
</reference>
<evidence type="ECO:0000256" key="6">
    <source>
        <dbReference type="ARBA" id="ARBA00023136"/>
    </source>
</evidence>
<comment type="caution">
    <text evidence="9">The sequence shown here is derived from an EMBL/GenBank/DDBJ whole genome shotgun (WGS) entry which is preliminary data.</text>
</comment>
<dbReference type="InterPro" id="IPR035906">
    <property type="entry name" value="MetI-like_sf"/>
</dbReference>
<evidence type="ECO:0000259" key="8">
    <source>
        <dbReference type="PROSITE" id="PS50928"/>
    </source>
</evidence>
<protein>
    <submittedName>
        <fullName evidence="9">Sugar ABC transporter permease</fullName>
    </submittedName>
</protein>
<keyword evidence="4 7" id="KW-0812">Transmembrane</keyword>
<keyword evidence="2 7" id="KW-0813">Transport</keyword>
<dbReference type="Gene3D" id="1.10.3720.10">
    <property type="entry name" value="MetI-like"/>
    <property type="match status" value="1"/>
</dbReference>
<dbReference type="InterPro" id="IPR000515">
    <property type="entry name" value="MetI-like"/>
</dbReference>
<dbReference type="CDD" id="cd06261">
    <property type="entry name" value="TM_PBP2"/>
    <property type="match status" value="1"/>
</dbReference>
<dbReference type="SUPFAM" id="SSF161098">
    <property type="entry name" value="MetI-like"/>
    <property type="match status" value="1"/>
</dbReference>
<dbReference type="Pfam" id="PF00528">
    <property type="entry name" value="BPD_transp_1"/>
    <property type="match status" value="1"/>
</dbReference>
<feature type="transmembrane region" description="Helical" evidence="7">
    <location>
        <begin position="117"/>
        <end position="138"/>
    </location>
</feature>
<feature type="transmembrane region" description="Helical" evidence="7">
    <location>
        <begin position="171"/>
        <end position="192"/>
    </location>
</feature>
<organism evidence="9 10">
    <name type="scientific">Inquilinus limosus MP06</name>
    <dbReference type="NCBI Taxonomy" id="1398085"/>
    <lineage>
        <taxon>Bacteria</taxon>
        <taxon>Pseudomonadati</taxon>
        <taxon>Pseudomonadota</taxon>
        <taxon>Alphaproteobacteria</taxon>
        <taxon>Rhodospirillales</taxon>
        <taxon>Rhodospirillaceae</taxon>
        <taxon>Inquilinus</taxon>
    </lineage>
</organism>
<dbReference type="EMBL" id="JANX01000007">
    <property type="protein sequence ID" value="KGM35887.1"/>
    <property type="molecule type" value="Genomic_DNA"/>
</dbReference>
<feature type="transmembrane region" description="Helical" evidence="7">
    <location>
        <begin position="21"/>
        <end position="49"/>
    </location>
</feature>
<gene>
    <name evidence="9" type="ORF">P409_01820</name>
</gene>
<keyword evidence="3" id="KW-1003">Cell membrane</keyword>
<evidence type="ECO:0000313" key="10">
    <source>
        <dbReference type="Proteomes" id="UP000029995"/>
    </source>
</evidence>
<feature type="domain" description="ABC transmembrane type-1" evidence="8">
    <location>
        <begin position="79"/>
        <end position="296"/>
    </location>
</feature>
<dbReference type="GO" id="GO:0055085">
    <property type="term" value="P:transmembrane transport"/>
    <property type="evidence" value="ECO:0007669"/>
    <property type="project" value="InterPro"/>
</dbReference>
<feature type="transmembrane region" description="Helical" evidence="7">
    <location>
        <begin position="83"/>
        <end position="105"/>
    </location>
</feature>
<evidence type="ECO:0000256" key="7">
    <source>
        <dbReference type="RuleBase" id="RU363032"/>
    </source>
</evidence>
<dbReference type="PANTHER" id="PTHR30193">
    <property type="entry name" value="ABC TRANSPORTER PERMEASE PROTEIN"/>
    <property type="match status" value="1"/>
</dbReference>
<dbReference type="PANTHER" id="PTHR30193:SF37">
    <property type="entry name" value="INNER MEMBRANE ABC TRANSPORTER PERMEASE PROTEIN YCJO"/>
    <property type="match status" value="1"/>
</dbReference>
<evidence type="ECO:0000313" key="9">
    <source>
        <dbReference type="EMBL" id="KGM35887.1"/>
    </source>
</evidence>
<feature type="transmembrane region" description="Helical" evidence="7">
    <location>
        <begin position="275"/>
        <end position="296"/>
    </location>
</feature>
<dbReference type="OrthoDB" id="9805108at2"/>
<keyword evidence="5 7" id="KW-1133">Transmembrane helix</keyword>